<dbReference type="Pfam" id="PF01256">
    <property type="entry name" value="Carb_kinase"/>
    <property type="match status" value="1"/>
</dbReference>
<dbReference type="PANTHER" id="PTHR12592">
    <property type="entry name" value="ATP-DEPENDENT (S)-NAD(P)H-HYDRATE DEHYDRATASE FAMILY MEMBER"/>
    <property type="match status" value="1"/>
</dbReference>
<comment type="subunit">
    <text evidence="17">Homotetramer.</text>
</comment>
<dbReference type="AlphaFoldDB" id="A0A497E7K0"/>
<keyword evidence="11 18" id="KW-0413">Isomerase</keyword>
<dbReference type="CDD" id="cd01171">
    <property type="entry name" value="YXKO-related"/>
    <property type="match status" value="1"/>
</dbReference>
<comment type="catalytic activity">
    <reaction evidence="2 18 19">
        <text>(6R)-NADPHX = (6S)-NADPHX</text>
        <dbReference type="Rhea" id="RHEA:32227"/>
        <dbReference type="ChEBI" id="CHEBI:64076"/>
        <dbReference type="ChEBI" id="CHEBI:64077"/>
        <dbReference type="EC" id="5.1.99.6"/>
    </reaction>
</comment>
<dbReference type="EMBL" id="QMPZ01000006">
    <property type="protein sequence ID" value="RLE10556.1"/>
    <property type="molecule type" value="Genomic_DNA"/>
</dbReference>
<keyword evidence="7 17" id="KW-0067">ATP-binding</keyword>
<comment type="cofactor">
    <cofactor evidence="17">
        <name>Mg(2+)</name>
        <dbReference type="ChEBI" id="CHEBI:18420"/>
    </cofactor>
</comment>
<dbReference type="HAMAP" id="MF_01965">
    <property type="entry name" value="NADHX_dehydratase"/>
    <property type="match status" value="1"/>
</dbReference>
<dbReference type="PANTHER" id="PTHR12592:SF0">
    <property type="entry name" value="ATP-DEPENDENT (S)-NAD(P)H-HYDRATE DEHYDRATASE"/>
    <property type="match status" value="1"/>
</dbReference>
<comment type="catalytic activity">
    <reaction evidence="15 17 19">
        <text>(6S)-NADHX + ADP = AMP + phosphate + NADH + H(+)</text>
        <dbReference type="Rhea" id="RHEA:32223"/>
        <dbReference type="ChEBI" id="CHEBI:15378"/>
        <dbReference type="ChEBI" id="CHEBI:43474"/>
        <dbReference type="ChEBI" id="CHEBI:57945"/>
        <dbReference type="ChEBI" id="CHEBI:64074"/>
        <dbReference type="ChEBI" id="CHEBI:456215"/>
        <dbReference type="ChEBI" id="CHEBI:456216"/>
        <dbReference type="EC" id="4.2.1.136"/>
    </reaction>
</comment>
<dbReference type="SUPFAM" id="SSF53613">
    <property type="entry name" value="Ribokinase-like"/>
    <property type="match status" value="1"/>
</dbReference>
<dbReference type="NCBIfam" id="TIGR00196">
    <property type="entry name" value="yjeF_cterm"/>
    <property type="match status" value="1"/>
</dbReference>
<dbReference type="InterPro" id="IPR029056">
    <property type="entry name" value="Ribokinase-like"/>
</dbReference>
<keyword evidence="5 18" id="KW-0479">Metal-binding</keyword>
<dbReference type="Proteomes" id="UP000279422">
    <property type="component" value="Unassembled WGS sequence"/>
</dbReference>
<dbReference type="FunFam" id="3.40.50.10260:FF:000003">
    <property type="entry name" value="Multifunctional fusion protein"/>
    <property type="match status" value="1"/>
</dbReference>
<evidence type="ECO:0000256" key="4">
    <source>
        <dbReference type="ARBA" id="ARBA00009524"/>
    </source>
</evidence>
<dbReference type="GO" id="GO:0110051">
    <property type="term" value="P:metabolite repair"/>
    <property type="evidence" value="ECO:0007669"/>
    <property type="project" value="TreeGrafter"/>
</dbReference>
<evidence type="ECO:0000256" key="14">
    <source>
        <dbReference type="ARBA" id="ARBA00025153"/>
    </source>
</evidence>
<dbReference type="GO" id="GO:0052856">
    <property type="term" value="F:NAD(P)HX epimerase activity"/>
    <property type="evidence" value="ECO:0007669"/>
    <property type="project" value="UniProtKB-UniRule"/>
</dbReference>
<comment type="caution">
    <text evidence="22">The sequence shown here is derived from an EMBL/GenBank/DDBJ whole genome shotgun (WGS) entry which is preliminary data.</text>
</comment>
<dbReference type="PROSITE" id="PS01050">
    <property type="entry name" value="YJEF_C_2"/>
    <property type="match status" value="1"/>
</dbReference>
<evidence type="ECO:0000256" key="5">
    <source>
        <dbReference type="ARBA" id="ARBA00022723"/>
    </source>
</evidence>
<comment type="function">
    <text evidence="14 19">Bifunctional enzyme that catalyzes the epimerization of the S- and R-forms of NAD(P)HX and the dehydration of the S-form of NAD(P)HX at the expense of ADP, which is converted to AMP. This allows the repair of both epimers of NAD(P)HX, a damaged form of NAD(P)H that is a result of enzymatic or heat-dependent hydration.</text>
</comment>
<name>A0A497E7K0_UNCAE</name>
<feature type="binding site" evidence="17">
    <location>
        <position position="380"/>
    </location>
    <ligand>
        <name>(6S)-NADPHX</name>
        <dbReference type="ChEBI" id="CHEBI:64076"/>
    </ligand>
</feature>
<feature type="binding site" evidence="18">
    <location>
        <position position="59"/>
    </location>
    <ligand>
        <name>K(+)</name>
        <dbReference type="ChEBI" id="CHEBI:29103"/>
    </ligand>
</feature>
<comment type="catalytic activity">
    <reaction evidence="16 17 19">
        <text>(6S)-NADPHX + ADP = AMP + phosphate + NADPH + H(+)</text>
        <dbReference type="Rhea" id="RHEA:32235"/>
        <dbReference type="ChEBI" id="CHEBI:15378"/>
        <dbReference type="ChEBI" id="CHEBI:43474"/>
        <dbReference type="ChEBI" id="CHEBI:57783"/>
        <dbReference type="ChEBI" id="CHEBI:64076"/>
        <dbReference type="ChEBI" id="CHEBI:456215"/>
        <dbReference type="ChEBI" id="CHEBI:456216"/>
        <dbReference type="EC" id="4.2.1.136"/>
    </reaction>
</comment>
<evidence type="ECO:0000256" key="15">
    <source>
        <dbReference type="ARBA" id="ARBA00048238"/>
    </source>
</evidence>
<evidence type="ECO:0000256" key="1">
    <source>
        <dbReference type="ARBA" id="ARBA00000013"/>
    </source>
</evidence>
<gene>
    <name evidence="17" type="primary">nnrD</name>
    <name evidence="18" type="synonym">nnrE</name>
    <name evidence="22" type="ORF">DRJ00_01030</name>
</gene>
<feature type="domain" description="YjeF N-terminal" evidence="21">
    <location>
        <begin position="9"/>
        <end position="217"/>
    </location>
</feature>
<dbReference type="PIRSF" id="PIRSF017184">
    <property type="entry name" value="Nnr"/>
    <property type="match status" value="1"/>
</dbReference>
<feature type="binding site" evidence="18">
    <location>
        <position position="142"/>
    </location>
    <ligand>
        <name>(6S)-NADPHX</name>
        <dbReference type="ChEBI" id="CHEBI:64076"/>
    </ligand>
</feature>
<reference evidence="22 23" key="1">
    <citation type="submission" date="2018-06" db="EMBL/GenBank/DDBJ databases">
        <title>Extensive metabolic versatility and redundancy in microbially diverse, dynamic hydrothermal sediments.</title>
        <authorList>
            <person name="Dombrowski N."/>
            <person name="Teske A."/>
            <person name="Baker B.J."/>
        </authorList>
    </citation>
    <scope>NUCLEOTIDE SEQUENCE [LARGE SCALE GENOMIC DNA]</scope>
    <source>
        <strain evidence="22">B47_G16</strain>
    </source>
</reference>
<dbReference type="GO" id="GO:0046496">
    <property type="term" value="P:nicotinamide nucleotide metabolic process"/>
    <property type="evidence" value="ECO:0007669"/>
    <property type="project" value="UniProtKB-UniRule"/>
</dbReference>
<feature type="binding site" evidence="17">
    <location>
        <position position="447"/>
    </location>
    <ligand>
        <name>(6S)-NADPHX</name>
        <dbReference type="ChEBI" id="CHEBI:64076"/>
    </ligand>
</feature>
<comment type="catalytic activity">
    <reaction evidence="1 18 19">
        <text>(6R)-NADHX = (6S)-NADHX</text>
        <dbReference type="Rhea" id="RHEA:32215"/>
        <dbReference type="ChEBI" id="CHEBI:64074"/>
        <dbReference type="ChEBI" id="CHEBI:64075"/>
        <dbReference type="EC" id="5.1.99.6"/>
    </reaction>
</comment>
<evidence type="ECO:0000256" key="11">
    <source>
        <dbReference type="ARBA" id="ARBA00023235"/>
    </source>
</evidence>
<dbReference type="NCBIfam" id="TIGR00197">
    <property type="entry name" value="yjeF_nterm"/>
    <property type="match status" value="1"/>
</dbReference>
<dbReference type="PROSITE" id="PS51383">
    <property type="entry name" value="YJEF_C_3"/>
    <property type="match status" value="1"/>
</dbReference>
<comment type="function">
    <text evidence="18">Catalyzes the epimerization of the S- and R-forms of NAD(P)HX, a damaged form of NAD(P)H that is a result of enzymatic or heat-dependent hydration. This is a prerequisite for the S-specific NAD(P)H-hydrate dehydratase to allow the repair of both epimers of NAD(P)HX.</text>
</comment>
<keyword evidence="8 17" id="KW-0521">NADP</keyword>
<comment type="cofactor">
    <cofactor evidence="18 19">
        <name>K(+)</name>
        <dbReference type="ChEBI" id="CHEBI:29103"/>
    </cofactor>
    <text evidence="18 19">Binds 1 potassium ion per subunit.</text>
</comment>
<evidence type="ECO:0000256" key="2">
    <source>
        <dbReference type="ARBA" id="ARBA00000909"/>
    </source>
</evidence>
<accession>A0A497E7K0</accession>
<feature type="binding site" evidence="17">
    <location>
        <position position="258"/>
    </location>
    <ligand>
        <name>(6S)-NADPHX</name>
        <dbReference type="ChEBI" id="CHEBI:64076"/>
    </ligand>
</feature>
<evidence type="ECO:0000256" key="19">
    <source>
        <dbReference type="PIRNR" id="PIRNR017184"/>
    </source>
</evidence>
<keyword evidence="6 17" id="KW-0547">Nucleotide-binding</keyword>
<feature type="binding site" evidence="17">
    <location>
        <position position="329"/>
    </location>
    <ligand>
        <name>(6S)-NADPHX</name>
        <dbReference type="ChEBI" id="CHEBI:64076"/>
    </ligand>
</feature>
<evidence type="ECO:0000259" key="21">
    <source>
        <dbReference type="PROSITE" id="PS51385"/>
    </source>
</evidence>
<dbReference type="EC" id="4.2.1.136" evidence="19"/>
<evidence type="ECO:0000256" key="13">
    <source>
        <dbReference type="ARBA" id="ARBA00023268"/>
    </source>
</evidence>
<evidence type="ECO:0000256" key="18">
    <source>
        <dbReference type="HAMAP-Rule" id="MF_01966"/>
    </source>
</evidence>
<feature type="binding site" evidence="17">
    <location>
        <position position="446"/>
    </location>
    <ligand>
        <name>AMP</name>
        <dbReference type="ChEBI" id="CHEBI:456215"/>
    </ligand>
</feature>
<organism evidence="22 23">
    <name type="scientific">Aerophobetes bacterium</name>
    <dbReference type="NCBI Taxonomy" id="2030807"/>
    <lineage>
        <taxon>Bacteria</taxon>
        <taxon>Candidatus Aerophobota</taxon>
    </lineage>
</organism>
<dbReference type="Gene3D" id="3.40.50.10260">
    <property type="entry name" value="YjeF N-terminal domain"/>
    <property type="match status" value="1"/>
</dbReference>
<evidence type="ECO:0000256" key="6">
    <source>
        <dbReference type="ARBA" id="ARBA00022741"/>
    </source>
</evidence>
<proteinExistence type="inferred from homology"/>
<evidence type="ECO:0000256" key="9">
    <source>
        <dbReference type="ARBA" id="ARBA00022958"/>
    </source>
</evidence>
<evidence type="ECO:0000313" key="23">
    <source>
        <dbReference type="Proteomes" id="UP000279422"/>
    </source>
</evidence>
<feature type="domain" description="YjeF C-terminal" evidence="20">
    <location>
        <begin position="223"/>
        <end position="506"/>
    </location>
</feature>
<comment type="function">
    <text evidence="17">Catalyzes the dehydration of the S-form of NAD(P)HX at the expense of ADP, which is converted to AMP. Together with NAD(P)HX epimerase, which catalyzes the epimerization of the S- and R-forms, the enzyme allows the repair of both epimers of NAD(P)HX, a damaged form of NAD(P)H that is a result of enzymatic or heat-dependent hydration.</text>
</comment>
<keyword evidence="10 17" id="KW-0520">NAD</keyword>
<evidence type="ECO:0000259" key="20">
    <source>
        <dbReference type="PROSITE" id="PS51383"/>
    </source>
</evidence>
<dbReference type="InterPro" id="IPR000631">
    <property type="entry name" value="CARKD"/>
</dbReference>
<comment type="similarity">
    <text evidence="4 19">In the C-terminal section; belongs to the NnrD/CARKD family.</text>
</comment>
<dbReference type="InterPro" id="IPR017953">
    <property type="entry name" value="Carbohydrate_kinase_pred_CS"/>
</dbReference>
<dbReference type="HAMAP" id="MF_01966">
    <property type="entry name" value="NADHX_epimerase"/>
    <property type="match status" value="1"/>
</dbReference>
<evidence type="ECO:0000256" key="10">
    <source>
        <dbReference type="ARBA" id="ARBA00023027"/>
    </source>
</evidence>
<feature type="binding site" evidence="18">
    <location>
        <position position="163"/>
    </location>
    <ligand>
        <name>K(+)</name>
        <dbReference type="ChEBI" id="CHEBI:29103"/>
    </ligand>
</feature>
<feature type="binding site" evidence="18">
    <location>
        <position position="127"/>
    </location>
    <ligand>
        <name>K(+)</name>
        <dbReference type="ChEBI" id="CHEBI:29103"/>
    </ligand>
</feature>
<dbReference type="PROSITE" id="PS51385">
    <property type="entry name" value="YJEF_N"/>
    <property type="match status" value="1"/>
</dbReference>
<dbReference type="Gene3D" id="3.40.1190.20">
    <property type="match status" value="1"/>
</dbReference>
<evidence type="ECO:0000256" key="12">
    <source>
        <dbReference type="ARBA" id="ARBA00023239"/>
    </source>
</evidence>
<comment type="similarity">
    <text evidence="3 19">In the N-terminal section; belongs to the NnrE/AIBP family.</text>
</comment>
<dbReference type="SUPFAM" id="SSF64153">
    <property type="entry name" value="YjeF N-terminal domain-like"/>
    <property type="match status" value="1"/>
</dbReference>
<comment type="similarity">
    <text evidence="18">Belongs to the NnrE/AIBP family.</text>
</comment>
<feature type="binding site" evidence="18">
    <location>
        <begin position="131"/>
        <end position="137"/>
    </location>
    <ligand>
        <name>(6S)-NADPHX</name>
        <dbReference type="ChEBI" id="CHEBI:64076"/>
    </ligand>
</feature>
<protein>
    <recommendedName>
        <fullName evidence="19">Bifunctional NAD(P)H-hydrate repair enzyme</fullName>
    </recommendedName>
    <alternativeName>
        <fullName evidence="19">Nicotinamide nucleotide repair protein</fullName>
    </alternativeName>
    <domain>
        <recommendedName>
            <fullName evidence="19">ADP-dependent (S)-NAD(P)H-hydrate dehydratase</fullName>
            <ecNumber evidence="19">4.2.1.136</ecNumber>
        </recommendedName>
        <alternativeName>
            <fullName evidence="19">ADP-dependent NAD(P)HX dehydratase</fullName>
        </alternativeName>
    </domain>
    <domain>
        <recommendedName>
            <fullName evidence="19">NAD(P)H-hydrate epimerase</fullName>
            <ecNumber evidence="19">5.1.99.6</ecNumber>
        </recommendedName>
    </domain>
</protein>
<evidence type="ECO:0000256" key="8">
    <source>
        <dbReference type="ARBA" id="ARBA00022857"/>
    </source>
</evidence>
<dbReference type="InterPro" id="IPR030677">
    <property type="entry name" value="Nnr"/>
</dbReference>
<keyword evidence="9 18" id="KW-0630">Potassium</keyword>
<dbReference type="Pfam" id="PF03853">
    <property type="entry name" value="YjeF_N"/>
    <property type="match status" value="1"/>
</dbReference>
<dbReference type="GO" id="GO:0052855">
    <property type="term" value="F:ADP-dependent NAD(P)H-hydrate dehydratase activity"/>
    <property type="evidence" value="ECO:0007669"/>
    <property type="project" value="UniProtKB-UniRule"/>
</dbReference>
<evidence type="ECO:0000256" key="16">
    <source>
        <dbReference type="ARBA" id="ARBA00049209"/>
    </source>
</evidence>
<feature type="binding site" evidence="18">
    <location>
        <position position="160"/>
    </location>
    <ligand>
        <name>(6S)-NADPHX</name>
        <dbReference type="ChEBI" id="CHEBI:64076"/>
    </ligand>
</feature>
<evidence type="ECO:0000256" key="3">
    <source>
        <dbReference type="ARBA" id="ARBA00006001"/>
    </source>
</evidence>
<dbReference type="InterPro" id="IPR004443">
    <property type="entry name" value="YjeF_N_dom"/>
</dbReference>
<evidence type="ECO:0000256" key="7">
    <source>
        <dbReference type="ARBA" id="ARBA00022840"/>
    </source>
</evidence>
<comment type="similarity">
    <text evidence="17">Belongs to the NnrD/CARKD family.</text>
</comment>
<dbReference type="EC" id="5.1.99.6" evidence="19"/>
<evidence type="ECO:0000256" key="17">
    <source>
        <dbReference type="HAMAP-Rule" id="MF_01965"/>
    </source>
</evidence>
<dbReference type="InterPro" id="IPR036652">
    <property type="entry name" value="YjeF_N_dom_sf"/>
</dbReference>
<dbReference type="GO" id="GO:0005524">
    <property type="term" value="F:ATP binding"/>
    <property type="evidence" value="ECO:0007669"/>
    <property type="project" value="UniProtKB-UniRule"/>
</dbReference>
<keyword evidence="13" id="KW-0511">Multifunctional enzyme</keyword>
<feature type="binding site" evidence="17">
    <location>
        <begin position="417"/>
        <end position="421"/>
    </location>
    <ligand>
        <name>AMP</name>
        <dbReference type="ChEBI" id="CHEBI:456215"/>
    </ligand>
</feature>
<keyword evidence="12 17" id="KW-0456">Lyase</keyword>
<dbReference type="GO" id="GO:0046872">
    <property type="term" value="F:metal ion binding"/>
    <property type="evidence" value="ECO:0007669"/>
    <property type="project" value="UniProtKB-UniRule"/>
</dbReference>
<feature type="binding site" evidence="18">
    <location>
        <begin position="58"/>
        <end position="62"/>
    </location>
    <ligand>
        <name>(6S)-NADPHX</name>
        <dbReference type="ChEBI" id="CHEBI:64076"/>
    </ligand>
</feature>
<evidence type="ECO:0000313" key="22">
    <source>
        <dbReference type="EMBL" id="RLE10556.1"/>
    </source>
</evidence>
<sequence length="524" mass="56994">MKVCSVSEMRNLDRCAIEEFSIPEEILMENAGEAVYFTILREFGTRNKKFIVLCGTGNNGGDGLVVARKLHSNGAKVKVLFLGKKAKLKGAAKKNLKIISRMLIETCEVNSTEKVKSALSYADVIVDAIFGTGLTREVTGIYKDAIKLVNESKKMVFSVDIPSGINGDTGQVMGIAIKADCTITFGLPKIGNVLYPGYEHCGKLYLSHISFPPSLYNSDSLKVEINSLIELPERKRDTHKGSYGKALFIAGSSSYLGAPYFSALSFLKAGGGLSYLAAPSSISPFLAGKASELVLAPQEETEAGSIALRSESRLLELSEKVDLVIMGPGLSLNEETQELARRLARKIKKPLIIDGDGISAISQDLEVIREREEKTILTPHLGEMSRITRTKIEEIRKNKIDILQKTAQDLSSIIVLKGAHSLIGYPDARVYVNMSGNPGMATAGSGDVLTGTIAAMFGLGLSIEDAVRIGVFMHGFSGDLAAKDKGEDGITAQDILDYLPLALRRYREDFENLHRNIYDNIYLI</sequence>